<keyword evidence="1" id="KW-0812">Transmembrane</keyword>
<dbReference type="EMBL" id="KZ852049">
    <property type="protein sequence ID" value="RDH32804.1"/>
    <property type="molecule type" value="Genomic_DNA"/>
</dbReference>
<accession>A0A3F3Q0Q0</accession>
<evidence type="ECO:0000313" key="3">
    <source>
        <dbReference type="Proteomes" id="UP000253729"/>
    </source>
</evidence>
<feature type="transmembrane region" description="Helical" evidence="1">
    <location>
        <begin position="114"/>
        <end position="133"/>
    </location>
</feature>
<name>A0A3F3Q0Q0_9EURO</name>
<feature type="transmembrane region" description="Helical" evidence="1">
    <location>
        <begin position="43"/>
        <end position="65"/>
    </location>
</feature>
<sequence length="180" mass="19829">MARSPLPELSCYWLGDGCVGRARSVGQKERMEMALEVVALEGFGFIGISSFPPLCLSLVIGCLSLEALKDDRRYLAPILDVSMHIHHSSNLLHLFEVVSPDQPPGRFRCRSISILMWLQAVVVLLGGIIVHLTQRLGLLSSSMEPPPPVPPRLSIRGNFPECSLQPSFRHQPIPLDVAQS</sequence>
<proteinExistence type="predicted"/>
<dbReference type="AlphaFoldDB" id="A0A3F3Q0Q0"/>
<evidence type="ECO:0000313" key="2">
    <source>
        <dbReference type="EMBL" id="RDH32804.1"/>
    </source>
</evidence>
<dbReference type="RefSeq" id="XP_026625826.1">
    <property type="nucleotide sequence ID" value="XM_026775700.1"/>
</dbReference>
<protein>
    <submittedName>
        <fullName evidence="2">Uncharacterized protein</fullName>
    </submittedName>
</protein>
<organism evidence="2 3">
    <name type="scientific">Aspergillus welwitschiae</name>
    <dbReference type="NCBI Taxonomy" id="1341132"/>
    <lineage>
        <taxon>Eukaryota</taxon>
        <taxon>Fungi</taxon>
        <taxon>Dikarya</taxon>
        <taxon>Ascomycota</taxon>
        <taxon>Pezizomycotina</taxon>
        <taxon>Eurotiomycetes</taxon>
        <taxon>Eurotiomycetidae</taxon>
        <taxon>Eurotiales</taxon>
        <taxon>Aspergillaceae</taxon>
        <taxon>Aspergillus</taxon>
        <taxon>Aspergillus subgen. Circumdati</taxon>
    </lineage>
</organism>
<dbReference type="GeneID" id="38144056"/>
<reference evidence="2 3" key="1">
    <citation type="submission" date="2018-07" db="EMBL/GenBank/DDBJ databases">
        <title>The genomes of Aspergillus section Nigri reveals drivers in fungal speciation.</title>
        <authorList>
            <consortium name="DOE Joint Genome Institute"/>
            <person name="Vesth T.C."/>
            <person name="Nybo J."/>
            <person name="Theobald S."/>
            <person name="Brandl J."/>
            <person name="Frisvad J.C."/>
            <person name="Nielsen K.F."/>
            <person name="Lyhne E.K."/>
            <person name="Kogle M.E."/>
            <person name="Kuo A."/>
            <person name="Riley R."/>
            <person name="Clum A."/>
            <person name="Nolan M."/>
            <person name="Lipzen A."/>
            <person name="Salamov A."/>
            <person name="Henrissat B."/>
            <person name="Wiebenga A."/>
            <person name="De vries R.P."/>
            <person name="Grigoriev I.V."/>
            <person name="Mortensen U.H."/>
            <person name="Andersen M.R."/>
            <person name="Baker S.E."/>
        </authorList>
    </citation>
    <scope>NUCLEOTIDE SEQUENCE [LARGE SCALE GENOMIC DNA]</scope>
    <source>
        <strain evidence="2 3">CBS 139.54b</strain>
    </source>
</reference>
<keyword evidence="1" id="KW-0472">Membrane</keyword>
<keyword evidence="3" id="KW-1185">Reference proteome</keyword>
<dbReference type="Proteomes" id="UP000253729">
    <property type="component" value="Unassembled WGS sequence"/>
</dbReference>
<keyword evidence="1" id="KW-1133">Transmembrane helix</keyword>
<evidence type="ECO:0000256" key="1">
    <source>
        <dbReference type="SAM" id="Phobius"/>
    </source>
</evidence>
<gene>
    <name evidence="2" type="ORF">BDQ94DRAFT_41044</name>
</gene>